<dbReference type="AlphaFoldDB" id="A0A0F9BIV7"/>
<sequence length="120" mass="14099">MQARWPFGRRRQFQEYDRQKENIKTLEYADELAHRTKALTEKNDPQNLPACLELGKKWRGMGGAQDYLLGKFHSLTRKLFQEAGYGCVNQPEAVAVAEEIRRRCTNCLRNPDSYEIWADY</sequence>
<protein>
    <submittedName>
        <fullName evidence="1">Uncharacterized protein</fullName>
    </submittedName>
</protein>
<organism evidence="1">
    <name type="scientific">marine sediment metagenome</name>
    <dbReference type="NCBI Taxonomy" id="412755"/>
    <lineage>
        <taxon>unclassified sequences</taxon>
        <taxon>metagenomes</taxon>
        <taxon>ecological metagenomes</taxon>
    </lineage>
</organism>
<evidence type="ECO:0000313" key="1">
    <source>
        <dbReference type="EMBL" id="KKL21859.1"/>
    </source>
</evidence>
<proteinExistence type="predicted"/>
<gene>
    <name evidence="1" type="ORF">LCGC14_2441220</name>
</gene>
<comment type="caution">
    <text evidence="1">The sequence shown here is derived from an EMBL/GenBank/DDBJ whole genome shotgun (WGS) entry which is preliminary data.</text>
</comment>
<reference evidence="1" key="1">
    <citation type="journal article" date="2015" name="Nature">
        <title>Complex archaea that bridge the gap between prokaryotes and eukaryotes.</title>
        <authorList>
            <person name="Spang A."/>
            <person name="Saw J.H."/>
            <person name="Jorgensen S.L."/>
            <person name="Zaremba-Niedzwiedzka K."/>
            <person name="Martijn J."/>
            <person name="Lind A.E."/>
            <person name="van Eijk R."/>
            <person name="Schleper C."/>
            <person name="Guy L."/>
            <person name="Ettema T.J."/>
        </authorList>
    </citation>
    <scope>NUCLEOTIDE SEQUENCE</scope>
</reference>
<name>A0A0F9BIV7_9ZZZZ</name>
<accession>A0A0F9BIV7</accession>
<dbReference type="EMBL" id="LAZR01037572">
    <property type="protein sequence ID" value="KKL21859.1"/>
    <property type="molecule type" value="Genomic_DNA"/>
</dbReference>